<dbReference type="STRING" id="1236976.JCM16418_959"/>
<keyword evidence="4 8" id="KW-0521">NADP</keyword>
<dbReference type="Pfam" id="PF08501">
    <property type="entry name" value="Shikimate_dh_N"/>
    <property type="match status" value="1"/>
</dbReference>
<evidence type="ECO:0000256" key="2">
    <source>
        <dbReference type="ARBA" id="ARBA00012962"/>
    </source>
</evidence>
<feature type="binding site" evidence="8">
    <location>
        <position position="74"/>
    </location>
    <ligand>
        <name>shikimate</name>
        <dbReference type="ChEBI" id="CHEBI:36208"/>
    </ligand>
</feature>
<dbReference type="NCBIfam" id="TIGR00507">
    <property type="entry name" value="aroE"/>
    <property type="match status" value="1"/>
</dbReference>
<dbReference type="InterPro" id="IPR041121">
    <property type="entry name" value="SDH_C"/>
</dbReference>
<feature type="binding site" evidence="8">
    <location>
        <begin position="27"/>
        <end position="29"/>
    </location>
    <ligand>
        <name>shikimate</name>
        <dbReference type="ChEBI" id="CHEBI:36208"/>
    </ligand>
</feature>
<comment type="catalytic activity">
    <reaction evidence="7 8">
        <text>shikimate + NADP(+) = 3-dehydroshikimate + NADPH + H(+)</text>
        <dbReference type="Rhea" id="RHEA:17737"/>
        <dbReference type="ChEBI" id="CHEBI:15378"/>
        <dbReference type="ChEBI" id="CHEBI:16630"/>
        <dbReference type="ChEBI" id="CHEBI:36208"/>
        <dbReference type="ChEBI" id="CHEBI:57783"/>
        <dbReference type="ChEBI" id="CHEBI:58349"/>
        <dbReference type="EC" id="1.1.1.25"/>
    </reaction>
</comment>
<dbReference type="NCBIfam" id="NF001319">
    <property type="entry name" value="PRK00258.3-3"/>
    <property type="match status" value="1"/>
</dbReference>
<sequence>MNESNLEMLKNTGAILLGVIGDPIIHSKSPVMHQAALQHMGIQGSYVPLHVIPQALGDTIQAIRTLGFRGLNVTLPHKVEVMKYLDHLDETASRIGAVNTIVNDDGVLTGYNTDGIGYVRSLKDEAVADLKGKTILVIGAGGASRGIVYALAKEKPERIYIANRTVAKAAQIAEEWQDLADIQGIGMEDINDYIQGVDVLINTTSIGMHPRIDEMSIETACIPAGIVVSDLIYNPLKTRLLLESELKGCTIHGGLGMFINQGAIALEYWTGAQAPVDVMRRAVLKSMAL</sequence>
<dbReference type="EMBL" id="BAVZ01000002">
    <property type="protein sequence ID" value="GAF06973.1"/>
    <property type="molecule type" value="Genomic_DNA"/>
</dbReference>
<evidence type="ECO:0000259" key="10">
    <source>
        <dbReference type="Pfam" id="PF08501"/>
    </source>
</evidence>
<dbReference type="eggNOG" id="COG0169">
    <property type="taxonomic scope" value="Bacteria"/>
</dbReference>
<keyword evidence="5 8" id="KW-0560">Oxidoreductase</keyword>
<dbReference type="CDD" id="cd01065">
    <property type="entry name" value="NAD_bind_Shikimate_DH"/>
    <property type="match status" value="1"/>
</dbReference>
<dbReference type="EC" id="1.1.1.25" evidence="2 8"/>
<dbReference type="InterPro" id="IPR013708">
    <property type="entry name" value="Shikimate_DH-bd_N"/>
</dbReference>
<feature type="binding site" evidence="8">
    <location>
        <position position="233"/>
    </location>
    <ligand>
        <name>shikimate</name>
        <dbReference type="ChEBI" id="CHEBI:36208"/>
    </ligand>
</feature>
<dbReference type="AlphaFoldDB" id="W7YHB7"/>
<comment type="function">
    <text evidence="8">Involved in the biosynthesis of the chorismate, which leads to the biosynthesis of aromatic amino acids. Catalyzes the reversible NADPH linked reduction of 3-dehydroshikimate (DHSA) to yield shikimate (SA).</text>
</comment>
<comment type="similarity">
    <text evidence="8">Belongs to the shikimate dehydrogenase family.</text>
</comment>
<dbReference type="PANTHER" id="PTHR21089:SF1">
    <property type="entry name" value="BIFUNCTIONAL 3-DEHYDROQUINATE DEHYDRATASE_SHIKIMATE DEHYDROGENASE, CHLOROPLASTIC"/>
    <property type="match status" value="1"/>
</dbReference>
<dbReference type="RefSeq" id="WP_242403710.1">
    <property type="nucleotide sequence ID" value="NZ_BAVZ01000002.1"/>
</dbReference>
<dbReference type="InterPro" id="IPR046346">
    <property type="entry name" value="Aminoacid_DH-like_N_sf"/>
</dbReference>
<dbReference type="Gene3D" id="3.40.50.720">
    <property type="entry name" value="NAD(P)-binding Rossmann-like Domain"/>
    <property type="match status" value="1"/>
</dbReference>
<comment type="subunit">
    <text evidence="8">Homodimer.</text>
</comment>
<organism evidence="12 13">
    <name type="scientific">Paenibacillus pini JCM 16418</name>
    <dbReference type="NCBI Taxonomy" id="1236976"/>
    <lineage>
        <taxon>Bacteria</taxon>
        <taxon>Bacillati</taxon>
        <taxon>Bacillota</taxon>
        <taxon>Bacilli</taxon>
        <taxon>Bacillales</taxon>
        <taxon>Paenibacillaceae</taxon>
        <taxon>Paenibacillus</taxon>
    </lineage>
</organism>
<feature type="binding site" evidence="8">
    <location>
        <position position="90"/>
    </location>
    <ligand>
        <name>NADP(+)</name>
        <dbReference type="ChEBI" id="CHEBI:58349"/>
    </ligand>
</feature>
<dbReference type="UniPathway" id="UPA00053">
    <property type="reaction ID" value="UER00087"/>
</dbReference>
<feature type="binding site" evidence="8">
    <location>
        <position position="114"/>
    </location>
    <ligand>
        <name>shikimate</name>
        <dbReference type="ChEBI" id="CHEBI:36208"/>
    </ligand>
</feature>
<dbReference type="GO" id="GO:0008652">
    <property type="term" value="P:amino acid biosynthetic process"/>
    <property type="evidence" value="ECO:0007669"/>
    <property type="project" value="UniProtKB-KW"/>
</dbReference>
<dbReference type="GO" id="GO:0004764">
    <property type="term" value="F:shikimate 3-dehydrogenase (NADP+) activity"/>
    <property type="evidence" value="ECO:0007669"/>
    <property type="project" value="UniProtKB-UniRule"/>
</dbReference>
<keyword evidence="13" id="KW-1185">Reference proteome</keyword>
<dbReference type="GO" id="GO:0009073">
    <property type="term" value="P:aromatic amino acid family biosynthetic process"/>
    <property type="evidence" value="ECO:0007669"/>
    <property type="project" value="UniProtKB-KW"/>
</dbReference>
<feature type="binding site" evidence="8">
    <location>
        <position position="231"/>
    </location>
    <ligand>
        <name>NADP(+)</name>
        <dbReference type="ChEBI" id="CHEBI:58349"/>
    </ligand>
</feature>
<feature type="binding site" evidence="8">
    <location>
        <position position="254"/>
    </location>
    <ligand>
        <name>NADP(+)</name>
        <dbReference type="ChEBI" id="CHEBI:58349"/>
    </ligand>
</feature>
<feature type="active site" description="Proton acceptor" evidence="8">
    <location>
        <position position="78"/>
    </location>
</feature>
<dbReference type="SUPFAM" id="SSF51735">
    <property type="entry name" value="NAD(P)-binding Rossmann-fold domains"/>
    <property type="match status" value="1"/>
</dbReference>
<evidence type="ECO:0000259" key="9">
    <source>
        <dbReference type="Pfam" id="PF01488"/>
    </source>
</evidence>
<dbReference type="PANTHER" id="PTHR21089">
    <property type="entry name" value="SHIKIMATE DEHYDROGENASE"/>
    <property type="match status" value="1"/>
</dbReference>
<accession>W7YHB7</accession>
<feature type="binding site" evidence="8">
    <location>
        <begin position="163"/>
        <end position="168"/>
    </location>
    <ligand>
        <name>NADP(+)</name>
        <dbReference type="ChEBI" id="CHEBI:58349"/>
    </ligand>
</feature>
<dbReference type="GO" id="GO:0009423">
    <property type="term" value="P:chorismate biosynthetic process"/>
    <property type="evidence" value="ECO:0007669"/>
    <property type="project" value="UniProtKB-UniRule"/>
</dbReference>
<evidence type="ECO:0000256" key="3">
    <source>
        <dbReference type="ARBA" id="ARBA00022605"/>
    </source>
</evidence>
<dbReference type="Pfam" id="PF18317">
    <property type="entry name" value="SDH_C"/>
    <property type="match status" value="1"/>
</dbReference>
<keyword evidence="3 8" id="KW-0028">Amino-acid biosynthesis</keyword>
<dbReference type="GO" id="GO:0050661">
    <property type="term" value="F:NADP binding"/>
    <property type="evidence" value="ECO:0007669"/>
    <property type="project" value="InterPro"/>
</dbReference>
<comment type="caution">
    <text evidence="12">The sequence shown here is derived from an EMBL/GenBank/DDBJ whole genome shotgun (WGS) entry which is preliminary data.</text>
</comment>
<feature type="domain" description="Quinate/shikimate 5-dehydrogenase/glutamyl-tRNA reductase" evidence="9">
    <location>
        <begin position="125"/>
        <end position="220"/>
    </location>
</feature>
<comment type="pathway">
    <text evidence="1 8">Metabolic intermediate biosynthesis; chorismate biosynthesis; chorismate from D-erythrose 4-phosphate and phosphoenolpyruvate: step 4/7.</text>
</comment>
<gene>
    <name evidence="8" type="primary">aroE</name>
    <name evidence="12" type="ORF">JCM16418_959</name>
</gene>
<evidence type="ECO:0000259" key="11">
    <source>
        <dbReference type="Pfam" id="PF18317"/>
    </source>
</evidence>
<name>W7YHB7_9BACL</name>
<evidence type="ECO:0000256" key="5">
    <source>
        <dbReference type="ARBA" id="ARBA00023002"/>
    </source>
</evidence>
<protein>
    <recommendedName>
        <fullName evidence="2 8">Shikimate dehydrogenase (NADP(+))</fullName>
        <shortName evidence="8">SDH</shortName>
        <ecNumber evidence="2 8">1.1.1.25</ecNumber>
    </recommendedName>
</protein>
<dbReference type="Proteomes" id="UP000019364">
    <property type="component" value="Unassembled WGS sequence"/>
</dbReference>
<dbReference type="InterPro" id="IPR006151">
    <property type="entry name" value="Shikm_DH/Glu-tRNA_Rdtase"/>
</dbReference>
<feature type="domain" description="Shikimate dehydrogenase substrate binding N-terminal" evidence="10">
    <location>
        <begin position="19"/>
        <end position="101"/>
    </location>
</feature>
<dbReference type="InterPro" id="IPR022893">
    <property type="entry name" value="Shikimate_DH_fam"/>
</dbReference>
<dbReference type="HAMAP" id="MF_00222">
    <property type="entry name" value="Shikimate_DH_AroE"/>
    <property type="match status" value="1"/>
</dbReference>
<keyword evidence="6 8" id="KW-0057">Aromatic amino acid biosynthesis</keyword>
<evidence type="ECO:0000256" key="6">
    <source>
        <dbReference type="ARBA" id="ARBA00023141"/>
    </source>
</evidence>
<dbReference type="GO" id="GO:0019632">
    <property type="term" value="P:shikimate metabolic process"/>
    <property type="evidence" value="ECO:0007669"/>
    <property type="project" value="InterPro"/>
</dbReference>
<evidence type="ECO:0000256" key="7">
    <source>
        <dbReference type="ARBA" id="ARBA00049442"/>
    </source>
</evidence>
<dbReference type="InterPro" id="IPR011342">
    <property type="entry name" value="Shikimate_DH"/>
</dbReference>
<feature type="binding site" evidence="8">
    <location>
        <position position="99"/>
    </location>
    <ligand>
        <name>shikimate</name>
        <dbReference type="ChEBI" id="CHEBI:36208"/>
    </ligand>
</feature>
<feature type="domain" description="SDH C-terminal" evidence="11">
    <location>
        <begin position="254"/>
        <end position="284"/>
    </location>
</feature>
<evidence type="ECO:0000313" key="13">
    <source>
        <dbReference type="Proteomes" id="UP000019364"/>
    </source>
</evidence>
<feature type="binding site" evidence="8">
    <location>
        <begin position="139"/>
        <end position="143"/>
    </location>
    <ligand>
        <name>NADP(+)</name>
        <dbReference type="ChEBI" id="CHEBI:58349"/>
    </ligand>
</feature>
<evidence type="ECO:0000256" key="8">
    <source>
        <dbReference type="HAMAP-Rule" id="MF_00222"/>
    </source>
</evidence>
<dbReference type="SUPFAM" id="SSF53223">
    <property type="entry name" value="Aminoacid dehydrogenase-like, N-terminal domain"/>
    <property type="match status" value="1"/>
</dbReference>
<proteinExistence type="inferred from homology"/>
<dbReference type="Pfam" id="PF01488">
    <property type="entry name" value="Shikimate_DH"/>
    <property type="match status" value="1"/>
</dbReference>
<reference evidence="12 13" key="1">
    <citation type="journal article" date="2014" name="Genome Announc.">
        <title>Draft Genome Sequence of Paenibacillus pini JCM 16418T, Isolated from the Rhizosphere of Pine Tree.</title>
        <authorList>
            <person name="Yuki M."/>
            <person name="Oshima K."/>
            <person name="Suda W."/>
            <person name="Oshida Y."/>
            <person name="Kitamura K."/>
            <person name="Iida Y."/>
            <person name="Hattori M."/>
            <person name="Ohkuma M."/>
        </authorList>
    </citation>
    <scope>NUCLEOTIDE SEQUENCE [LARGE SCALE GENOMIC DNA]</scope>
    <source>
        <strain evidence="12 13">JCM 16418</strain>
    </source>
</reference>
<evidence type="ECO:0000313" key="12">
    <source>
        <dbReference type="EMBL" id="GAF06973.1"/>
    </source>
</evidence>
<dbReference type="Gene3D" id="3.40.50.10860">
    <property type="entry name" value="Leucine Dehydrogenase, chain A, domain 1"/>
    <property type="match status" value="1"/>
</dbReference>
<evidence type="ECO:0000256" key="4">
    <source>
        <dbReference type="ARBA" id="ARBA00022857"/>
    </source>
</evidence>
<feature type="binding site" evidence="8">
    <location>
        <position position="261"/>
    </location>
    <ligand>
        <name>shikimate</name>
        <dbReference type="ChEBI" id="CHEBI:36208"/>
    </ligand>
</feature>
<evidence type="ECO:0000256" key="1">
    <source>
        <dbReference type="ARBA" id="ARBA00004871"/>
    </source>
</evidence>
<dbReference type="InterPro" id="IPR036291">
    <property type="entry name" value="NAD(P)-bd_dom_sf"/>
</dbReference>